<gene>
    <name evidence="7" type="ORF">E1N52_29680</name>
</gene>
<protein>
    <submittedName>
        <fullName evidence="7">Peroxiredoxin</fullName>
    </submittedName>
</protein>
<dbReference type="PROSITE" id="PS51352">
    <property type="entry name" value="THIOREDOXIN_2"/>
    <property type="match status" value="1"/>
</dbReference>
<dbReference type="CDD" id="cd03017">
    <property type="entry name" value="PRX_BCP"/>
    <property type="match status" value="1"/>
</dbReference>
<dbReference type="EMBL" id="SMOD01000028">
    <property type="protein sequence ID" value="TDG04425.1"/>
    <property type="molecule type" value="Genomic_DNA"/>
</dbReference>
<comment type="caution">
    <text evidence="7">The sequence shown here is derived from an EMBL/GenBank/DDBJ whole genome shotgun (WGS) entry which is preliminary data.</text>
</comment>
<dbReference type="Pfam" id="PF08534">
    <property type="entry name" value="Redoxin"/>
    <property type="match status" value="1"/>
</dbReference>
<dbReference type="GO" id="GO:0045454">
    <property type="term" value="P:cell redox homeostasis"/>
    <property type="evidence" value="ECO:0007669"/>
    <property type="project" value="TreeGrafter"/>
</dbReference>
<dbReference type="OrthoDB" id="5296483at2"/>
<dbReference type="PANTHER" id="PTHR42801">
    <property type="entry name" value="THIOREDOXIN-DEPENDENT PEROXIDE REDUCTASE"/>
    <property type="match status" value="1"/>
</dbReference>
<evidence type="ECO:0000256" key="5">
    <source>
        <dbReference type="ARBA" id="ARBA00023284"/>
    </source>
</evidence>
<proteinExistence type="predicted"/>
<keyword evidence="3" id="KW-0560">Oxidoreductase</keyword>
<dbReference type="InterPro" id="IPR036249">
    <property type="entry name" value="Thioredoxin-like_sf"/>
</dbReference>
<dbReference type="InterPro" id="IPR013740">
    <property type="entry name" value="Redoxin"/>
</dbReference>
<feature type="domain" description="Thioredoxin" evidence="6">
    <location>
        <begin position="23"/>
        <end position="188"/>
    </location>
</feature>
<dbReference type="PANTHER" id="PTHR42801:SF21">
    <property type="entry name" value="BCPB PROTEIN"/>
    <property type="match status" value="1"/>
</dbReference>
<evidence type="ECO:0000313" key="8">
    <source>
        <dbReference type="Proteomes" id="UP000295606"/>
    </source>
</evidence>
<evidence type="ECO:0000256" key="1">
    <source>
        <dbReference type="ARBA" id="ARBA00022559"/>
    </source>
</evidence>
<dbReference type="RefSeq" id="WP_133186541.1">
    <property type="nucleotide sequence ID" value="NZ_SMOD01000028.1"/>
</dbReference>
<evidence type="ECO:0000256" key="4">
    <source>
        <dbReference type="ARBA" id="ARBA00023157"/>
    </source>
</evidence>
<dbReference type="Gene3D" id="3.40.30.10">
    <property type="entry name" value="Glutaredoxin"/>
    <property type="match status" value="1"/>
</dbReference>
<dbReference type="InterPro" id="IPR050924">
    <property type="entry name" value="Peroxiredoxin_BCP/PrxQ"/>
</dbReference>
<evidence type="ECO:0000256" key="3">
    <source>
        <dbReference type="ARBA" id="ARBA00023002"/>
    </source>
</evidence>
<keyword evidence="5" id="KW-0676">Redox-active center</keyword>
<evidence type="ECO:0000259" key="6">
    <source>
        <dbReference type="PROSITE" id="PS51352"/>
    </source>
</evidence>
<dbReference type="SUPFAM" id="SSF52833">
    <property type="entry name" value="Thioredoxin-like"/>
    <property type="match status" value="1"/>
</dbReference>
<keyword evidence="1" id="KW-0575">Peroxidase</keyword>
<evidence type="ECO:0000313" key="7">
    <source>
        <dbReference type="EMBL" id="TDG04425.1"/>
    </source>
</evidence>
<reference evidence="7 8" key="1">
    <citation type="submission" date="2019-03" db="EMBL/GenBank/DDBJ databases">
        <title>Paraburkholderia sp. isolated from native Mimosa gymnas in Guartela State Park, Brazil.</title>
        <authorList>
            <person name="Paulitsch F."/>
            <person name="Hungria M."/>
            <person name="Delamuta J.R.M."/>
            <person name="Ribeiro R.A."/>
            <person name="Dall'Agnol R."/>
            <person name="Silva J.S.B."/>
        </authorList>
    </citation>
    <scope>NUCLEOTIDE SEQUENCE [LARGE SCALE GENOMIC DNA]</scope>
    <source>
        <strain evidence="7 8">CNPSo 3008</strain>
    </source>
</reference>
<sequence>MKDPMDIDWSTMPAPIDDGRASHLTGLRVPGIALNSTDGDSVDLSRLTGRAVIYAYPRKKLPDEPPPDGWLLIPGAPGCTPQSCAFRNHAADIKAAGASHIFGLSTQDTPYQRGAVERLHLPYPLLSDEHLILTKALSLPTFTAMGMTLLKRLTMVINAGVIEHVFYPVFPPDQNAAEVLAWLEAHCEGQ</sequence>
<dbReference type="GO" id="GO:0005737">
    <property type="term" value="C:cytoplasm"/>
    <property type="evidence" value="ECO:0007669"/>
    <property type="project" value="TreeGrafter"/>
</dbReference>
<evidence type="ECO:0000256" key="2">
    <source>
        <dbReference type="ARBA" id="ARBA00022862"/>
    </source>
</evidence>
<dbReference type="GO" id="GO:0034599">
    <property type="term" value="P:cellular response to oxidative stress"/>
    <property type="evidence" value="ECO:0007669"/>
    <property type="project" value="TreeGrafter"/>
</dbReference>
<dbReference type="InterPro" id="IPR013766">
    <property type="entry name" value="Thioredoxin_domain"/>
</dbReference>
<keyword evidence="4" id="KW-1015">Disulfide bond</keyword>
<name>A0A4R5L7L8_9BURK</name>
<dbReference type="Proteomes" id="UP000295606">
    <property type="component" value="Unassembled WGS sequence"/>
</dbReference>
<dbReference type="AlphaFoldDB" id="A0A4R5L7L8"/>
<accession>A0A4R5L7L8</accession>
<keyword evidence="2" id="KW-0049">Antioxidant</keyword>
<organism evidence="7 8">
    <name type="scientific">Paraburkholderia guartelaensis</name>
    <dbReference type="NCBI Taxonomy" id="2546446"/>
    <lineage>
        <taxon>Bacteria</taxon>
        <taxon>Pseudomonadati</taxon>
        <taxon>Pseudomonadota</taxon>
        <taxon>Betaproteobacteria</taxon>
        <taxon>Burkholderiales</taxon>
        <taxon>Burkholderiaceae</taxon>
        <taxon>Paraburkholderia</taxon>
    </lineage>
</organism>
<dbReference type="GO" id="GO:0008379">
    <property type="term" value="F:thioredoxin peroxidase activity"/>
    <property type="evidence" value="ECO:0007669"/>
    <property type="project" value="TreeGrafter"/>
</dbReference>